<reference evidence="2 3" key="1">
    <citation type="submission" date="2021-06" db="EMBL/GenBank/DDBJ databases">
        <title>Caerostris darwini draft genome.</title>
        <authorList>
            <person name="Kono N."/>
            <person name="Arakawa K."/>
        </authorList>
    </citation>
    <scope>NUCLEOTIDE SEQUENCE [LARGE SCALE GENOMIC DNA]</scope>
</reference>
<dbReference type="PANTHER" id="PTHR46593">
    <property type="entry name" value="TRANSMEMBRANE PROTEIN 64"/>
    <property type="match status" value="1"/>
</dbReference>
<proteinExistence type="predicted"/>
<dbReference type="Proteomes" id="UP001054837">
    <property type="component" value="Unassembled WGS sequence"/>
</dbReference>
<protein>
    <submittedName>
        <fullName evidence="2">Transmembrane protein 64</fullName>
    </submittedName>
</protein>
<evidence type="ECO:0000313" key="3">
    <source>
        <dbReference type="Proteomes" id="UP001054837"/>
    </source>
</evidence>
<dbReference type="GO" id="GO:0005783">
    <property type="term" value="C:endoplasmic reticulum"/>
    <property type="evidence" value="ECO:0007669"/>
    <property type="project" value="TreeGrafter"/>
</dbReference>
<dbReference type="GO" id="GO:0051480">
    <property type="term" value="P:regulation of cytosolic calcium ion concentration"/>
    <property type="evidence" value="ECO:0007669"/>
    <property type="project" value="TreeGrafter"/>
</dbReference>
<keyword evidence="1" id="KW-1133">Transmembrane helix</keyword>
<gene>
    <name evidence="2" type="primary">Tmem64</name>
    <name evidence="2" type="ORF">CDAR_605441</name>
</gene>
<organism evidence="2 3">
    <name type="scientific">Caerostris darwini</name>
    <dbReference type="NCBI Taxonomy" id="1538125"/>
    <lineage>
        <taxon>Eukaryota</taxon>
        <taxon>Metazoa</taxon>
        <taxon>Ecdysozoa</taxon>
        <taxon>Arthropoda</taxon>
        <taxon>Chelicerata</taxon>
        <taxon>Arachnida</taxon>
        <taxon>Araneae</taxon>
        <taxon>Araneomorphae</taxon>
        <taxon>Entelegynae</taxon>
        <taxon>Araneoidea</taxon>
        <taxon>Araneidae</taxon>
        <taxon>Caerostris</taxon>
    </lineage>
</organism>
<name>A0AAV4RB97_9ARAC</name>
<evidence type="ECO:0000256" key="1">
    <source>
        <dbReference type="SAM" id="Phobius"/>
    </source>
</evidence>
<keyword evidence="3" id="KW-1185">Reference proteome</keyword>
<comment type="caution">
    <text evidence="2">The sequence shown here is derived from an EMBL/GenBank/DDBJ whole genome shotgun (WGS) entry which is preliminary data.</text>
</comment>
<dbReference type="PANTHER" id="PTHR46593:SF1">
    <property type="entry name" value="TRANSMEMBRANE PROTEIN 64"/>
    <property type="match status" value="1"/>
</dbReference>
<keyword evidence="1" id="KW-0472">Membrane</keyword>
<keyword evidence="1 2" id="KW-0812">Transmembrane</keyword>
<feature type="transmembrane region" description="Helical" evidence="1">
    <location>
        <begin position="104"/>
        <end position="127"/>
    </location>
</feature>
<feature type="transmembrane region" description="Helical" evidence="1">
    <location>
        <begin position="133"/>
        <end position="158"/>
    </location>
</feature>
<dbReference type="InterPro" id="IPR053069">
    <property type="entry name" value="TVP38/TMEM64"/>
</dbReference>
<feature type="transmembrane region" description="Helical" evidence="1">
    <location>
        <begin position="65"/>
        <end position="84"/>
    </location>
</feature>
<dbReference type="AlphaFoldDB" id="A0AAV4RB97"/>
<evidence type="ECO:0000313" key="2">
    <source>
        <dbReference type="EMBL" id="GIY18730.1"/>
    </source>
</evidence>
<accession>A0AAV4RB97</accession>
<sequence>MAVSVPTVENLLTTVPAPTVTTLDNLCESNDSIQKNGSYRASSNAIIRTRRRAKCLKSKFMSPKFLFSCIPACAVLIVLTYILILGRDYVKYGLLWLDNQEEWVVCFVFLILYTAVSFPLTWGYVLLNLACGYHYGLIAGTLVTAVAASAGIVFAHLLMKHYFIGTITAKLLGPDVLKATVSALQSAHAFKLIAISRLTPIPFGLQNALFADNNFQFGLIVKFRTKFP</sequence>
<dbReference type="EMBL" id="BPLQ01005941">
    <property type="protein sequence ID" value="GIY18730.1"/>
    <property type="molecule type" value="Genomic_DNA"/>
</dbReference>